<dbReference type="EMBL" id="MKGQ01000030">
    <property type="protein sequence ID" value="OKP00828.1"/>
    <property type="molecule type" value="Genomic_DNA"/>
</dbReference>
<name>A0A1Q5TKS6_9GAMM</name>
<evidence type="ECO:0000313" key="3">
    <source>
        <dbReference type="Proteomes" id="UP000186268"/>
    </source>
</evidence>
<evidence type="ECO:0000313" key="2">
    <source>
        <dbReference type="EMBL" id="OKP00828.1"/>
    </source>
</evidence>
<keyword evidence="3" id="KW-1185">Reference proteome</keyword>
<evidence type="ECO:0000256" key="1">
    <source>
        <dbReference type="SAM" id="MobiDB-lite"/>
    </source>
</evidence>
<sequence>MNDKNTKTYRGQGRVAFLAHIDLFRTLVEKGYPLKVIYADHKDKLQIGYPQFTKYVNRYILKTKPNGHQKKEIMNEDQAMKANSPGFQHNPNSANTRDDLI</sequence>
<dbReference type="InterPro" id="IPR035225">
    <property type="entry name" value="DUF5338"/>
</dbReference>
<reference evidence="2 3" key="1">
    <citation type="submission" date="2016-09" db="EMBL/GenBank/DDBJ databases">
        <title>Xenorhabdus thuongxuanensis sp. nov. and Xenorhabdus eapokensis sp. nov., isolated from Steinernema species.</title>
        <authorList>
            <person name="Kaempfer P."/>
            <person name="Tobias N.J."/>
            <person name="Phan Ke L."/>
            <person name="Bode H.B."/>
            <person name="Glaeser S.P."/>
        </authorList>
    </citation>
    <scope>NUCLEOTIDE SEQUENCE [LARGE SCALE GENOMIC DNA]</scope>
    <source>
        <strain evidence="2 3">DL20</strain>
    </source>
</reference>
<feature type="region of interest" description="Disordered" evidence="1">
    <location>
        <begin position="76"/>
        <end position="101"/>
    </location>
</feature>
<proteinExistence type="predicted"/>
<feature type="compositionally biased region" description="Polar residues" evidence="1">
    <location>
        <begin position="85"/>
        <end position="95"/>
    </location>
</feature>
<accession>A0A1Q5TKS6</accession>
<organism evidence="2 3">
    <name type="scientific">Xenorhabdus eapokensis</name>
    <dbReference type="NCBI Taxonomy" id="1873482"/>
    <lineage>
        <taxon>Bacteria</taxon>
        <taxon>Pseudomonadati</taxon>
        <taxon>Pseudomonadota</taxon>
        <taxon>Gammaproteobacteria</taxon>
        <taxon>Enterobacterales</taxon>
        <taxon>Morganellaceae</taxon>
        <taxon>Xenorhabdus</taxon>
    </lineage>
</organism>
<protein>
    <recommendedName>
        <fullName evidence="4">Conjugal transfer protein TraK</fullName>
    </recommendedName>
</protein>
<dbReference type="Proteomes" id="UP000186268">
    <property type="component" value="Unassembled WGS sequence"/>
</dbReference>
<gene>
    <name evidence="2" type="ORF">Xedl_03143</name>
</gene>
<evidence type="ECO:0008006" key="4">
    <source>
        <dbReference type="Google" id="ProtNLM"/>
    </source>
</evidence>
<comment type="caution">
    <text evidence="2">The sequence shown here is derived from an EMBL/GenBank/DDBJ whole genome shotgun (WGS) entry which is preliminary data.</text>
</comment>
<dbReference type="Pfam" id="PF17273">
    <property type="entry name" value="DUF5338"/>
    <property type="match status" value="1"/>
</dbReference>
<dbReference type="RefSeq" id="WP_074024747.1">
    <property type="nucleotide sequence ID" value="NZ_CAWNAG010000137.1"/>
</dbReference>
<dbReference type="AlphaFoldDB" id="A0A1Q5TKS6"/>
<dbReference type="STRING" id="1873482.Xedl_03143"/>
<dbReference type="OrthoDB" id="7067352at2"/>